<organism evidence="1 2">
    <name type="scientific">Hominisplanchenecus murintestinalis</name>
    <dbReference type="NCBI Taxonomy" id="2941517"/>
    <lineage>
        <taxon>Bacteria</taxon>
        <taxon>Bacillati</taxon>
        <taxon>Bacillota</taxon>
        <taxon>Clostridia</taxon>
        <taxon>Lachnospirales</taxon>
        <taxon>Lachnospiraceae</taxon>
        <taxon>Hominisplanchenecus</taxon>
    </lineage>
</organism>
<sequence>MIADVLMDAALDSVKMLPFLLAAFLLMEWLEKYSGEYMNRLLAKVGHAGPLAGALLGCVPQCGFSVVAANLYAGGIITPGTILAVFLATSDEAVLILMGNPGRGREILWLLAAKVVIGTAAGYLIDTWIPERHSYEEDMERICADCGCHGHTHEHGKGHVFQAALHHTVSVFAYIFVFTGILNLAIELVGIEKLSAVLMGDSLLQPLLAALVGMIPNCASSVMLTQLYLSGAISFASAVAGLCTGAGLGLAVLFRMNEDKKESLKITGLLYAAGAVSGVVLSFFG</sequence>
<dbReference type="EMBL" id="SRZB01000008">
    <property type="protein sequence ID" value="TGX99349.1"/>
    <property type="molecule type" value="Genomic_DNA"/>
</dbReference>
<protein>
    <submittedName>
        <fullName evidence="1">Uncharacterized protein</fullName>
    </submittedName>
</protein>
<accession>A0AC61R0W5</accession>
<dbReference type="Proteomes" id="UP000307720">
    <property type="component" value="Unassembled WGS sequence"/>
</dbReference>
<proteinExistence type="predicted"/>
<gene>
    <name evidence="1" type="ORF">E5357_05740</name>
</gene>
<keyword evidence="2" id="KW-1185">Reference proteome</keyword>
<reference evidence="1" key="1">
    <citation type="submission" date="2019-04" db="EMBL/GenBank/DDBJ databases">
        <title>Microbes associate with the intestines of laboratory mice.</title>
        <authorList>
            <person name="Navarre W."/>
            <person name="Wong E."/>
            <person name="Huang K."/>
            <person name="Tropini C."/>
            <person name="Ng K."/>
            <person name="Yu B."/>
        </authorList>
    </citation>
    <scope>NUCLEOTIDE SEQUENCE</scope>
    <source>
        <strain evidence="1">NM72_1-8</strain>
    </source>
</reference>
<name>A0AC61R0W5_9FIRM</name>
<comment type="caution">
    <text evidence="1">The sequence shown here is derived from an EMBL/GenBank/DDBJ whole genome shotgun (WGS) entry which is preliminary data.</text>
</comment>
<evidence type="ECO:0000313" key="2">
    <source>
        <dbReference type="Proteomes" id="UP000307720"/>
    </source>
</evidence>
<evidence type="ECO:0000313" key="1">
    <source>
        <dbReference type="EMBL" id="TGX99349.1"/>
    </source>
</evidence>